<dbReference type="PANTHER" id="PTHR35509">
    <property type="entry name" value="DOMAIN PROTEIN, PUTATIVE (DUF1995)-RELATED"/>
    <property type="match status" value="1"/>
</dbReference>
<dbReference type="RefSeq" id="WP_244352316.1">
    <property type="nucleotide sequence ID" value="NZ_JAFIRA010000047.1"/>
</dbReference>
<gene>
    <name evidence="2" type="ORF">JX360_14545</name>
</gene>
<dbReference type="InterPro" id="IPR053021">
    <property type="entry name" value="Chloroplast_ADK"/>
</dbReference>
<dbReference type="PANTHER" id="PTHR35509:SF1">
    <property type="entry name" value="DOMAIN PROTEIN, PUTATIVE (DUF1995)-RELATED"/>
    <property type="match status" value="1"/>
</dbReference>
<comment type="caution">
    <text evidence="2">The sequence shown here is derived from an EMBL/GenBank/DDBJ whole genome shotgun (WGS) entry which is preliminary data.</text>
</comment>
<sequence length="247" mass="27143">MVEQLQLTQFPNLPVDLAQACEQALQATQLAMQAGYRRLLIEIIAPDLKPEVLARPFLELLQPPALVLFSDAGGAALAQREWDPIPDGIQLQSLSSRTQPSPDQSLLLVMPAVYGLDQVERVCQLVSGGDPSGLAAKGRDPKPVILLNPQLQDAATVGVGLAGRRLRQRFLSTFETSYYLRSLVEGALFRAYPDPWSVWQQEEPGLYSVLQTLAAQPTGEEVAELFRATAARDPWSGLQRFLRSLGR</sequence>
<dbReference type="Pfam" id="PF09353">
    <property type="entry name" value="DUF1995"/>
    <property type="match status" value="1"/>
</dbReference>
<proteinExistence type="predicted"/>
<keyword evidence="3" id="KW-1185">Reference proteome</keyword>
<evidence type="ECO:0000259" key="1">
    <source>
        <dbReference type="Pfam" id="PF09353"/>
    </source>
</evidence>
<organism evidence="2 3">
    <name type="scientific">Thermostichus vulcanus str. 'Rupite'</name>
    <dbReference type="NCBI Taxonomy" id="2813851"/>
    <lineage>
        <taxon>Bacteria</taxon>
        <taxon>Bacillati</taxon>
        <taxon>Cyanobacteriota</taxon>
        <taxon>Cyanophyceae</taxon>
        <taxon>Thermostichales</taxon>
        <taxon>Thermostichaceae</taxon>
        <taxon>Thermostichus</taxon>
    </lineage>
</organism>
<evidence type="ECO:0000313" key="3">
    <source>
        <dbReference type="Proteomes" id="UP000830835"/>
    </source>
</evidence>
<protein>
    <submittedName>
        <fullName evidence="2">DUF1995 family protein</fullName>
    </submittedName>
</protein>
<dbReference type="InterPro" id="IPR018962">
    <property type="entry name" value="DUF1995"/>
</dbReference>
<dbReference type="Proteomes" id="UP000830835">
    <property type="component" value="Unassembled WGS sequence"/>
</dbReference>
<evidence type="ECO:0000313" key="2">
    <source>
        <dbReference type="EMBL" id="MCJ2544108.1"/>
    </source>
</evidence>
<name>A0ABT0CEB3_THEVL</name>
<dbReference type="EMBL" id="JAFIRA010000047">
    <property type="protein sequence ID" value="MCJ2544108.1"/>
    <property type="molecule type" value="Genomic_DNA"/>
</dbReference>
<feature type="domain" description="DUF1995" evidence="1">
    <location>
        <begin position="14"/>
        <end position="224"/>
    </location>
</feature>
<reference evidence="2" key="1">
    <citation type="submission" date="2021-02" db="EMBL/GenBank/DDBJ databases">
        <title>The CRISPR/cas machinery reduction and long-range gene transfer in the hot spring cyanobacterium Synechococcus.</title>
        <authorList>
            <person name="Dvorak P."/>
            <person name="Jahodarova E."/>
            <person name="Hasler P."/>
            <person name="Poulickova A."/>
        </authorList>
    </citation>
    <scope>NUCLEOTIDE SEQUENCE</scope>
    <source>
        <strain evidence="2">Rupite</strain>
    </source>
</reference>
<accession>A0ABT0CEB3</accession>